<comment type="caution">
    <text evidence="7">The sequence shown here is derived from an EMBL/GenBank/DDBJ whole genome shotgun (WGS) entry which is preliminary data.</text>
</comment>
<feature type="transmembrane region" description="Helical" evidence="6">
    <location>
        <begin position="55"/>
        <end position="75"/>
    </location>
</feature>
<evidence type="ECO:0000313" key="7">
    <source>
        <dbReference type="EMBL" id="MEK9499673.1"/>
    </source>
</evidence>
<dbReference type="CDD" id="cd10336">
    <property type="entry name" value="SLC6sbd_Tyt1-Like"/>
    <property type="match status" value="1"/>
</dbReference>
<dbReference type="PANTHER" id="PTHR42948:SF1">
    <property type="entry name" value="TRANSPORTER"/>
    <property type="match status" value="1"/>
</dbReference>
<feature type="transmembrane region" description="Helical" evidence="6">
    <location>
        <begin position="179"/>
        <end position="202"/>
    </location>
</feature>
<keyword evidence="4 6" id="KW-1133">Transmembrane helix</keyword>
<name>A0ABU9E6C1_9BACT</name>
<dbReference type="NCBIfam" id="NF037979">
    <property type="entry name" value="Na_transp"/>
    <property type="match status" value="1"/>
</dbReference>
<keyword evidence="3 6" id="KW-0812">Transmembrane</keyword>
<evidence type="ECO:0000256" key="4">
    <source>
        <dbReference type="ARBA" id="ARBA00022989"/>
    </source>
</evidence>
<proteinExistence type="predicted"/>
<evidence type="ECO:0000256" key="2">
    <source>
        <dbReference type="ARBA" id="ARBA00022448"/>
    </source>
</evidence>
<keyword evidence="8" id="KW-1185">Reference proteome</keyword>
<evidence type="ECO:0000256" key="6">
    <source>
        <dbReference type="SAM" id="Phobius"/>
    </source>
</evidence>
<organism evidence="7 8">
    <name type="scientific">Gaopeijia maritima</name>
    <dbReference type="NCBI Taxonomy" id="3119007"/>
    <lineage>
        <taxon>Bacteria</taxon>
        <taxon>Pseudomonadati</taxon>
        <taxon>Gemmatimonadota</taxon>
        <taxon>Longimicrobiia</taxon>
        <taxon>Gaopeijiales</taxon>
        <taxon>Gaopeijiaceae</taxon>
        <taxon>Gaopeijia</taxon>
    </lineage>
</organism>
<feature type="transmembrane region" description="Helical" evidence="6">
    <location>
        <begin position="291"/>
        <end position="309"/>
    </location>
</feature>
<feature type="transmembrane region" description="Helical" evidence="6">
    <location>
        <begin position="386"/>
        <end position="403"/>
    </location>
</feature>
<evidence type="ECO:0000256" key="1">
    <source>
        <dbReference type="ARBA" id="ARBA00004141"/>
    </source>
</evidence>
<reference evidence="7 8" key="1">
    <citation type="submission" date="2024-02" db="EMBL/GenBank/DDBJ databases">
        <title>A novel Gemmatimonadota bacterium.</title>
        <authorList>
            <person name="Du Z.-J."/>
            <person name="Ye Y.-Q."/>
        </authorList>
    </citation>
    <scope>NUCLEOTIDE SEQUENCE [LARGE SCALE GENOMIC DNA]</scope>
    <source>
        <strain evidence="7 8">DH-20</strain>
    </source>
</reference>
<dbReference type="InterPro" id="IPR000175">
    <property type="entry name" value="Na/ntran_symport"/>
</dbReference>
<sequence length="460" mass="48543">MTDPIDVEVQKHGEDSIQRELFGTRLGFILAAVGSAVGLGNMWRFPYRVAEGGGAAFVTLYIILTLCLGIPLMLCEFSVGRRTRLSPIGAMRREGGGAWPLVGFLGVLTGLLILSYYSVIAGWVVRYGIEGILHGFAADPGAYFEQVTTGVAPIVYHIAFMVLTITIVSVGVEKGIEKASLILMPVLFTIVIGLAVWAATLVGSGEGYSFYLAPSFEELLNPTTLAEAGGQAFFSLSLGMGAMLTFASYLSRHENLNREATTIAFSDFGVAFTAGLVVFPVIAALGLQSQVSASTVGALFIALPGAFVEMGTMGRVVGIAFFFALTVGAVTSAVSLLEVVTASMIDEFKITRRPAAIGAGTLILLVGLLPATSLDALGVIDSITEWFLAVGALCMTIFVGWRMKDPVAEMVDGASGFFAAVVPTMMLFVKFVMPPIIAFVVFWSGRNAFNTLVTTLTGGG</sequence>
<feature type="transmembrane region" description="Helical" evidence="6">
    <location>
        <begin position="26"/>
        <end position="43"/>
    </location>
</feature>
<gene>
    <name evidence="7" type="ORF">WI372_01585</name>
</gene>
<feature type="transmembrane region" description="Helical" evidence="6">
    <location>
        <begin position="316"/>
        <end position="335"/>
    </location>
</feature>
<dbReference type="Pfam" id="PF00209">
    <property type="entry name" value="SNF"/>
    <property type="match status" value="2"/>
</dbReference>
<evidence type="ECO:0000256" key="5">
    <source>
        <dbReference type="ARBA" id="ARBA00023136"/>
    </source>
</evidence>
<keyword evidence="2" id="KW-0813">Transport</keyword>
<feature type="transmembrane region" description="Helical" evidence="6">
    <location>
        <begin position="415"/>
        <end position="443"/>
    </location>
</feature>
<feature type="transmembrane region" description="Helical" evidence="6">
    <location>
        <begin position="154"/>
        <end position="172"/>
    </location>
</feature>
<dbReference type="InterPro" id="IPR047218">
    <property type="entry name" value="YocR/YhdH-like"/>
</dbReference>
<keyword evidence="5 6" id="KW-0472">Membrane</keyword>
<feature type="transmembrane region" description="Helical" evidence="6">
    <location>
        <begin position="96"/>
        <end position="117"/>
    </location>
</feature>
<feature type="transmembrane region" description="Helical" evidence="6">
    <location>
        <begin position="355"/>
        <end position="374"/>
    </location>
</feature>
<accession>A0ABU9E6C1</accession>
<evidence type="ECO:0000256" key="3">
    <source>
        <dbReference type="ARBA" id="ARBA00022692"/>
    </source>
</evidence>
<evidence type="ECO:0000313" key="8">
    <source>
        <dbReference type="Proteomes" id="UP001484239"/>
    </source>
</evidence>
<comment type="subcellular location">
    <subcellularLocation>
        <location evidence="1">Membrane</location>
        <topology evidence="1">Multi-pass membrane protein</topology>
    </subcellularLocation>
</comment>
<dbReference type="SUPFAM" id="SSF161070">
    <property type="entry name" value="SNF-like"/>
    <property type="match status" value="1"/>
</dbReference>
<feature type="transmembrane region" description="Helical" evidence="6">
    <location>
        <begin position="232"/>
        <end position="251"/>
    </location>
</feature>
<dbReference type="InterPro" id="IPR037272">
    <property type="entry name" value="SNS_sf"/>
</dbReference>
<feature type="transmembrane region" description="Helical" evidence="6">
    <location>
        <begin position="263"/>
        <end position="285"/>
    </location>
</feature>
<dbReference type="RefSeq" id="WP_405286241.1">
    <property type="nucleotide sequence ID" value="NZ_JBBHLI010000001.1"/>
</dbReference>
<protein>
    <submittedName>
        <fullName evidence="7">Sodium-dependent transporter</fullName>
    </submittedName>
</protein>
<dbReference type="PROSITE" id="PS50267">
    <property type="entry name" value="NA_NEUROTRAN_SYMP_3"/>
    <property type="match status" value="1"/>
</dbReference>
<dbReference type="PRINTS" id="PR00176">
    <property type="entry name" value="NANEUSMPORT"/>
</dbReference>
<dbReference type="PANTHER" id="PTHR42948">
    <property type="entry name" value="TRANSPORTER"/>
    <property type="match status" value="1"/>
</dbReference>
<dbReference type="Proteomes" id="UP001484239">
    <property type="component" value="Unassembled WGS sequence"/>
</dbReference>
<dbReference type="EMBL" id="JBBHLI010000001">
    <property type="protein sequence ID" value="MEK9499673.1"/>
    <property type="molecule type" value="Genomic_DNA"/>
</dbReference>